<reference evidence="2 3" key="1">
    <citation type="submission" date="2018-09" db="EMBL/GenBank/DDBJ databases">
        <title>Sphingomonas peninsula sp. nov., isolated from fildes peninsula, Antarctic soil.</title>
        <authorList>
            <person name="Yingchao G."/>
        </authorList>
    </citation>
    <scope>NUCLEOTIDE SEQUENCE [LARGE SCALE GENOMIC DNA]</scope>
    <source>
        <strain evidence="2 3">YZ-8</strain>
    </source>
</reference>
<keyword evidence="2" id="KW-0418">Kinase</keyword>
<dbReference type="InterPro" id="IPR004363">
    <property type="entry name" value="Methylgl_synth"/>
</dbReference>
<dbReference type="SMART" id="SM00046">
    <property type="entry name" value="DAGKc"/>
    <property type="match status" value="1"/>
</dbReference>
<organism evidence="2 3">
    <name type="scientific">Sphingomonas paeninsulae</name>
    <dbReference type="NCBI Taxonomy" id="2319844"/>
    <lineage>
        <taxon>Bacteria</taxon>
        <taxon>Pseudomonadati</taxon>
        <taxon>Pseudomonadota</taxon>
        <taxon>Alphaproteobacteria</taxon>
        <taxon>Sphingomonadales</taxon>
        <taxon>Sphingomonadaceae</taxon>
        <taxon>Sphingomonas</taxon>
    </lineage>
</organism>
<dbReference type="InterPro" id="IPR017438">
    <property type="entry name" value="ATP-NAD_kinase_N"/>
</dbReference>
<protein>
    <submittedName>
        <fullName evidence="2">Diacylglycerol kinase</fullName>
    </submittedName>
</protein>
<dbReference type="PANTHER" id="PTHR30492">
    <property type="entry name" value="METHYLGLYOXAL SYNTHASE"/>
    <property type="match status" value="1"/>
</dbReference>
<dbReference type="SUPFAM" id="SSF111331">
    <property type="entry name" value="NAD kinase/diacylglycerol kinase-like"/>
    <property type="match status" value="1"/>
</dbReference>
<dbReference type="Gene3D" id="3.40.50.10330">
    <property type="entry name" value="Probable inorganic polyphosphate/atp-NAD kinase, domain 1"/>
    <property type="match status" value="1"/>
</dbReference>
<proteinExistence type="predicted"/>
<keyword evidence="3" id="KW-1185">Reference proteome</keyword>
<dbReference type="GO" id="GO:0005829">
    <property type="term" value="C:cytosol"/>
    <property type="evidence" value="ECO:0007669"/>
    <property type="project" value="TreeGrafter"/>
</dbReference>
<keyword evidence="2" id="KW-0808">Transferase</keyword>
<dbReference type="Pfam" id="PF19279">
    <property type="entry name" value="YegS_C"/>
    <property type="match status" value="1"/>
</dbReference>
<dbReference type="Proteomes" id="UP000276254">
    <property type="component" value="Chromosome"/>
</dbReference>
<evidence type="ECO:0000313" key="2">
    <source>
        <dbReference type="EMBL" id="AYJ87347.1"/>
    </source>
</evidence>
<dbReference type="InterPro" id="IPR001206">
    <property type="entry name" value="Diacylglycerol_kinase_cat_dom"/>
</dbReference>
<dbReference type="Gene3D" id="2.60.200.40">
    <property type="match status" value="1"/>
</dbReference>
<dbReference type="GO" id="GO:0019242">
    <property type="term" value="P:methylglyoxal biosynthetic process"/>
    <property type="evidence" value="ECO:0007669"/>
    <property type="project" value="InterPro"/>
</dbReference>
<dbReference type="GO" id="GO:0008929">
    <property type="term" value="F:methylglyoxal synthase activity"/>
    <property type="evidence" value="ECO:0007669"/>
    <property type="project" value="InterPro"/>
</dbReference>
<dbReference type="InterPro" id="IPR016064">
    <property type="entry name" value="NAD/diacylglycerol_kinase_sf"/>
</dbReference>
<dbReference type="KEGG" id="spha:D3Y57_17195"/>
<dbReference type="OrthoDB" id="142078at2"/>
<sequence>MIIKSVPREAVLIVNAHSRRGEALFEQAKEKLQAAGVTLLAAHAVHDPEKLTDVVRQAVRDGAPMVIVGGGDGSLSGTVDDLVGKDCVFAVLPLGTANSFARTLGLPLDLDGAIKAIATGQRRRIDLGLIDNDYFVNAAALGLSPMIGESVPHSLKKYLGRLGYLIWAVWCFLSFRPFRLIIDDGTQEYRMWATEVRIFNGRFHGGVELTENTDVDSGDIVIQAVTGRNRARLALDWYAKFFKLRSRDAHTQDFRGKSLKLDTRPHHHISIDGELLARTPVTVSIAARAIDVVVPLRNAQLNRLSQSFFPSGRNEADAGSQKCGPGI</sequence>
<dbReference type="InterPro" id="IPR045540">
    <property type="entry name" value="YegS/DAGK_C"/>
</dbReference>
<feature type="domain" description="DAGKc" evidence="1">
    <location>
        <begin position="5"/>
        <end position="134"/>
    </location>
</feature>
<dbReference type="PANTHER" id="PTHR30492:SF0">
    <property type="entry name" value="METHYLGLYOXAL SYNTHASE"/>
    <property type="match status" value="1"/>
</dbReference>
<accession>A0A494TCZ7</accession>
<evidence type="ECO:0000259" key="1">
    <source>
        <dbReference type="PROSITE" id="PS50146"/>
    </source>
</evidence>
<dbReference type="Pfam" id="PF00781">
    <property type="entry name" value="DAGK_cat"/>
    <property type="match status" value="1"/>
</dbReference>
<dbReference type="GO" id="GO:0016301">
    <property type="term" value="F:kinase activity"/>
    <property type="evidence" value="ECO:0007669"/>
    <property type="project" value="UniProtKB-KW"/>
</dbReference>
<dbReference type="AlphaFoldDB" id="A0A494TCZ7"/>
<gene>
    <name evidence="2" type="ORF">D3Y57_17195</name>
</gene>
<dbReference type="EMBL" id="CP032829">
    <property type="protein sequence ID" value="AYJ87347.1"/>
    <property type="molecule type" value="Genomic_DNA"/>
</dbReference>
<name>A0A494TCZ7_SPHPE</name>
<evidence type="ECO:0000313" key="3">
    <source>
        <dbReference type="Proteomes" id="UP000276254"/>
    </source>
</evidence>
<dbReference type="RefSeq" id="WP_121154558.1">
    <property type="nucleotide sequence ID" value="NZ_CP032829.1"/>
</dbReference>
<dbReference type="PROSITE" id="PS50146">
    <property type="entry name" value="DAGK"/>
    <property type="match status" value="1"/>
</dbReference>